<proteinExistence type="predicted"/>
<accession>A0ABU2K5R6</accession>
<evidence type="ECO:0000313" key="2">
    <source>
        <dbReference type="Proteomes" id="UP001183222"/>
    </source>
</evidence>
<organism evidence="1 2">
    <name type="scientific">Blastococcus goldschmidtiae</name>
    <dbReference type="NCBI Taxonomy" id="3075546"/>
    <lineage>
        <taxon>Bacteria</taxon>
        <taxon>Bacillati</taxon>
        <taxon>Actinomycetota</taxon>
        <taxon>Actinomycetes</taxon>
        <taxon>Geodermatophilales</taxon>
        <taxon>Geodermatophilaceae</taxon>
        <taxon>Blastococcus</taxon>
    </lineage>
</organism>
<reference evidence="2" key="1">
    <citation type="submission" date="2023-07" db="EMBL/GenBank/DDBJ databases">
        <title>30 novel species of actinomycetes from the DSMZ collection.</title>
        <authorList>
            <person name="Nouioui I."/>
        </authorList>
    </citation>
    <scope>NUCLEOTIDE SEQUENCE [LARGE SCALE GENOMIC DNA]</scope>
    <source>
        <strain evidence="2">DSM 46792</strain>
    </source>
</reference>
<dbReference type="Proteomes" id="UP001183222">
    <property type="component" value="Unassembled WGS sequence"/>
</dbReference>
<keyword evidence="2" id="KW-1185">Reference proteome</keyword>
<sequence>MFLRIFIDEVNRGLDRVYQGLDDEGNRVLVGRGPLAPAAYLVLQEVNTSAVSGAEDIADLVLKNDDAVIVVENYFTSDGHGHNYGGYLTYSQLDGRQGAVVLLCHDQNSSLQTDGWEYASVVTYGGLLDRLRLAIDSDRRYQQKHPEPYSFIDQMHRKFVKGRGPVEDHQVLDFVIAMCATGEARRYGELPHTSAAESFANDVAEQARERFGEGREMLGRVKVRLRNFSAQHLEGQLNATLGDGFVSKVSATYAGTYQWTVNFELPDDGEKFGEARLQLKFGPSAWFANEKDPHWKRTVDPEVADYSRLFLTRAKTKEVRQSEVTLQEVLDGLAPSDRRLHDEIVQLLSDSD</sequence>
<name>A0ABU2K5R6_9ACTN</name>
<evidence type="ECO:0008006" key="3">
    <source>
        <dbReference type="Google" id="ProtNLM"/>
    </source>
</evidence>
<dbReference type="RefSeq" id="WP_311344354.1">
    <property type="nucleotide sequence ID" value="NZ_JAVREI010000002.1"/>
</dbReference>
<evidence type="ECO:0000313" key="1">
    <source>
        <dbReference type="EMBL" id="MDT0275535.1"/>
    </source>
</evidence>
<protein>
    <recommendedName>
        <fullName evidence="3">PD-(D/E)XK nuclease superfamily protein</fullName>
    </recommendedName>
</protein>
<gene>
    <name evidence="1" type="ORF">RM425_06420</name>
</gene>
<dbReference type="EMBL" id="JAVREI010000002">
    <property type="protein sequence ID" value="MDT0275535.1"/>
    <property type="molecule type" value="Genomic_DNA"/>
</dbReference>
<comment type="caution">
    <text evidence="1">The sequence shown here is derived from an EMBL/GenBank/DDBJ whole genome shotgun (WGS) entry which is preliminary data.</text>
</comment>